<evidence type="ECO:0000256" key="1">
    <source>
        <dbReference type="SAM" id="MobiDB-lite"/>
    </source>
</evidence>
<dbReference type="Gene3D" id="3.40.720.10">
    <property type="entry name" value="Alkaline Phosphatase, subunit A"/>
    <property type="match status" value="1"/>
</dbReference>
<dbReference type="SUPFAM" id="SSF53649">
    <property type="entry name" value="Alkaline phosphatase-like"/>
    <property type="match status" value="1"/>
</dbReference>
<keyword evidence="3" id="KW-1185">Reference proteome</keyword>
<reference evidence="2 3" key="1">
    <citation type="submission" date="2020-12" db="EMBL/GenBank/DDBJ databases">
        <title>Enhanced detection system for hospital associated transmission using whole genome sequencing surveillance.</title>
        <authorList>
            <person name="Harrison L.H."/>
            <person name="Van Tyne D."/>
            <person name="Marsh J.W."/>
            <person name="Griffith M.P."/>
            <person name="Snyder D.J."/>
            <person name="Cooper V.S."/>
            <person name="Mustapha M."/>
        </authorList>
    </citation>
    <scope>NUCLEOTIDE SEQUENCE [LARGE SCALE GENOMIC DNA]</scope>
    <source>
        <strain evidence="2 3">SER00238</strain>
    </source>
</reference>
<dbReference type="Pfam" id="PF01663">
    <property type="entry name" value="Phosphodiest"/>
    <property type="match status" value="1"/>
</dbReference>
<feature type="non-terminal residue" evidence="2">
    <location>
        <position position="1"/>
    </location>
</feature>
<organism evidence="2 3">
    <name type="scientific">Serratia proteamaculans</name>
    <dbReference type="NCBI Taxonomy" id="28151"/>
    <lineage>
        <taxon>Bacteria</taxon>
        <taxon>Pseudomonadati</taxon>
        <taxon>Pseudomonadota</taxon>
        <taxon>Gammaproteobacteria</taxon>
        <taxon>Enterobacterales</taxon>
        <taxon>Yersiniaceae</taxon>
        <taxon>Serratia</taxon>
    </lineage>
</organism>
<evidence type="ECO:0000313" key="3">
    <source>
        <dbReference type="Proteomes" id="UP000639004"/>
    </source>
</evidence>
<feature type="region of interest" description="Disordered" evidence="1">
    <location>
        <begin position="48"/>
        <end position="80"/>
    </location>
</feature>
<dbReference type="Proteomes" id="UP000639004">
    <property type="component" value="Unassembled WGS sequence"/>
</dbReference>
<evidence type="ECO:0000313" key="2">
    <source>
        <dbReference type="EMBL" id="MBI6183696.1"/>
    </source>
</evidence>
<dbReference type="InterPro" id="IPR002591">
    <property type="entry name" value="Phosphodiest/P_Trfase"/>
</dbReference>
<accession>A0ABS0TZ98</accession>
<dbReference type="RefSeq" id="WP_198642776.1">
    <property type="nucleotide sequence ID" value="NZ_JAEHSL010000065.1"/>
</dbReference>
<comment type="caution">
    <text evidence="2">The sequence shown here is derived from an EMBL/GenBank/DDBJ whole genome shotgun (WGS) entry which is preliminary data.</text>
</comment>
<name>A0ABS0TZ98_SERPR</name>
<protein>
    <submittedName>
        <fullName evidence="2">Alkaline phosphatase family protein</fullName>
    </submittedName>
</protein>
<dbReference type="EMBL" id="JAEHSL010000065">
    <property type="protein sequence ID" value="MBI6183696.1"/>
    <property type="molecule type" value="Genomic_DNA"/>
</dbReference>
<dbReference type="InterPro" id="IPR017850">
    <property type="entry name" value="Alkaline_phosphatase_core_sf"/>
</dbReference>
<gene>
    <name evidence="2" type="ORF">JEQ07_25345</name>
</gene>
<proteinExistence type="predicted"/>
<sequence length="80" mass="8840">SEIDLAGHVNGYYGPAYYQVLATADKQIETLLSELDRQDLREDTLVIVSPDHGGGTEQVDGTQTQKERVQHAEPAGLWLM</sequence>